<evidence type="ECO:0000256" key="3">
    <source>
        <dbReference type="RuleBase" id="RU361235"/>
    </source>
</evidence>
<protein>
    <recommendedName>
        <fullName evidence="3">Carboxylic ester hydrolase</fullName>
        <ecNumber evidence="3">3.1.1.-</ecNumber>
    </recommendedName>
</protein>
<proteinExistence type="inferred from homology"/>
<evidence type="ECO:0000256" key="2">
    <source>
        <dbReference type="ARBA" id="ARBA00022801"/>
    </source>
</evidence>
<dbReference type="InterPro" id="IPR019826">
    <property type="entry name" value="Carboxylesterase_B_AS"/>
</dbReference>
<dbReference type="HOGENOM" id="CLU_006586_10_6_1"/>
<organism evidence="5 6">
    <name type="scientific">Ceriporiopsis subvermispora (strain B)</name>
    <name type="common">White-rot fungus</name>
    <name type="synonym">Gelatoporia subvermispora</name>
    <dbReference type="NCBI Taxonomy" id="914234"/>
    <lineage>
        <taxon>Eukaryota</taxon>
        <taxon>Fungi</taxon>
        <taxon>Dikarya</taxon>
        <taxon>Basidiomycota</taxon>
        <taxon>Agaricomycotina</taxon>
        <taxon>Agaricomycetes</taxon>
        <taxon>Polyporales</taxon>
        <taxon>Gelatoporiaceae</taxon>
        <taxon>Gelatoporia</taxon>
    </lineage>
</organism>
<dbReference type="InterPro" id="IPR002018">
    <property type="entry name" value="CarbesteraseB"/>
</dbReference>
<name>M2PHR0_CERS8</name>
<reference evidence="5 6" key="1">
    <citation type="journal article" date="2012" name="Proc. Natl. Acad. Sci. U.S.A.">
        <title>Comparative genomics of Ceriporiopsis subvermispora and Phanerochaete chrysosporium provide insight into selective ligninolysis.</title>
        <authorList>
            <person name="Fernandez-Fueyo E."/>
            <person name="Ruiz-Duenas F.J."/>
            <person name="Ferreira P."/>
            <person name="Floudas D."/>
            <person name="Hibbett D.S."/>
            <person name="Canessa P."/>
            <person name="Larrondo L.F."/>
            <person name="James T.Y."/>
            <person name="Seelenfreund D."/>
            <person name="Lobos S."/>
            <person name="Polanco R."/>
            <person name="Tello M."/>
            <person name="Honda Y."/>
            <person name="Watanabe T."/>
            <person name="Watanabe T."/>
            <person name="Ryu J.S."/>
            <person name="Kubicek C.P."/>
            <person name="Schmoll M."/>
            <person name="Gaskell J."/>
            <person name="Hammel K.E."/>
            <person name="St John F.J."/>
            <person name="Vanden Wymelenberg A."/>
            <person name="Sabat G."/>
            <person name="Splinter BonDurant S."/>
            <person name="Syed K."/>
            <person name="Yadav J.S."/>
            <person name="Doddapaneni H."/>
            <person name="Subramanian V."/>
            <person name="Lavin J.L."/>
            <person name="Oguiza J.A."/>
            <person name="Perez G."/>
            <person name="Pisabarro A.G."/>
            <person name="Ramirez L."/>
            <person name="Santoyo F."/>
            <person name="Master E."/>
            <person name="Coutinho P.M."/>
            <person name="Henrissat B."/>
            <person name="Lombard V."/>
            <person name="Magnuson J.K."/>
            <person name="Kuees U."/>
            <person name="Hori C."/>
            <person name="Igarashi K."/>
            <person name="Samejima M."/>
            <person name="Held B.W."/>
            <person name="Barry K.W."/>
            <person name="LaButti K.M."/>
            <person name="Lapidus A."/>
            <person name="Lindquist E.A."/>
            <person name="Lucas S.M."/>
            <person name="Riley R."/>
            <person name="Salamov A.A."/>
            <person name="Hoffmeister D."/>
            <person name="Schwenk D."/>
            <person name="Hadar Y."/>
            <person name="Yarden O."/>
            <person name="de Vries R.P."/>
            <person name="Wiebenga A."/>
            <person name="Stenlid J."/>
            <person name="Eastwood D."/>
            <person name="Grigoriev I.V."/>
            <person name="Berka R.M."/>
            <person name="Blanchette R.A."/>
            <person name="Kersten P."/>
            <person name="Martinez A.T."/>
            <person name="Vicuna R."/>
            <person name="Cullen D."/>
        </authorList>
    </citation>
    <scope>NUCLEOTIDE SEQUENCE [LARGE SCALE GENOMIC DNA]</scope>
    <source>
        <strain evidence="5 6">B</strain>
    </source>
</reference>
<evidence type="ECO:0000256" key="1">
    <source>
        <dbReference type="ARBA" id="ARBA00005964"/>
    </source>
</evidence>
<dbReference type="OrthoDB" id="408631at2759"/>
<keyword evidence="6" id="KW-1185">Reference proteome</keyword>
<dbReference type="InterPro" id="IPR050309">
    <property type="entry name" value="Type-B_Carboxylest/Lipase"/>
</dbReference>
<dbReference type="EC" id="3.1.1.-" evidence="3"/>
<evidence type="ECO:0000313" key="5">
    <source>
        <dbReference type="EMBL" id="EMD35624.1"/>
    </source>
</evidence>
<dbReference type="Proteomes" id="UP000016930">
    <property type="component" value="Unassembled WGS sequence"/>
</dbReference>
<accession>M2PHR0</accession>
<feature type="domain" description="Carboxylesterase type B" evidence="4">
    <location>
        <begin position="27"/>
        <end position="517"/>
    </location>
</feature>
<gene>
    <name evidence="5" type="ORF">CERSUDRAFT_157488</name>
</gene>
<dbReference type="SUPFAM" id="SSF53474">
    <property type="entry name" value="alpha/beta-Hydrolases"/>
    <property type="match status" value="1"/>
</dbReference>
<evidence type="ECO:0000259" key="4">
    <source>
        <dbReference type="Pfam" id="PF00135"/>
    </source>
</evidence>
<dbReference type="PROSITE" id="PS00122">
    <property type="entry name" value="CARBOXYLESTERASE_B_1"/>
    <property type="match status" value="1"/>
</dbReference>
<feature type="signal peptide" evidence="3">
    <location>
        <begin position="1"/>
        <end position="22"/>
    </location>
</feature>
<dbReference type="Pfam" id="PF00135">
    <property type="entry name" value="COesterase"/>
    <property type="match status" value="1"/>
</dbReference>
<dbReference type="PANTHER" id="PTHR11559">
    <property type="entry name" value="CARBOXYLESTERASE"/>
    <property type="match status" value="1"/>
</dbReference>
<dbReference type="EMBL" id="KB445800">
    <property type="protein sequence ID" value="EMD35624.1"/>
    <property type="molecule type" value="Genomic_DNA"/>
</dbReference>
<dbReference type="STRING" id="914234.M2PHR0"/>
<keyword evidence="3" id="KW-0732">Signal</keyword>
<evidence type="ECO:0000313" key="6">
    <source>
        <dbReference type="Proteomes" id="UP000016930"/>
    </source>
</evidence>
<dbReference type="InterPro" id="IPR029058">
    <property type="entry name" value="AB_hydrolase_fold"/>
</dbReference>
<sequence length="548" mass="58735">MRSPSVLFRFAVFATLSLRGSSSPLAAPTVSLDQGVFTGKTSNNVDQYLGISYAQPPVGDLRFQIPHPNDPYNGTYDATQFGSSCPGNGIAPNISAILAASSLLAPIVAELGALFPSPTVLLSLNVYVPTGTVADASLPVVAVKLGAFQTGSPSSYPGANIVQRSMQLGKPIIYVSMNYRCLISHTAFGFFASQEVMDAKVGNLGLRDQRQALRWIQQYISLFGGDPTQVTIWGESAGSWSVALQMVTNGGNTEGLFRAAFLESGSALSFGSVVEEQGSYEALVTAAGCAGAIDTLQCLREVSYSTLQSAITSTQAAFAQAQNVPWQPRIDGDFLVDSGANLVQQGSVANVPFISGDCDDEGTIFGIDQLNVTTSSQLAAWLPVILHGISQDDINTILETYSDDITQGSPFNTGILNAVTPEYKRISALQGDLVFQAPRRLMLQLRSGLQPTWSYLYKRMKSTPVLGAAHTFDLLDIYGPGDMTDYLVHFVTDLDPNNSTGIFWPQYTVASPQLLTFVDSAPSLEITQDTYRQDAIALMGTLGRKYPF</sequence>
<feature type="chain" id="PRO_5005140107" description="Carboxylic ester hydrolase" evidence="3">
    <location>
        <begin position="23"/>
        <end position="548"/>
    </location>
</feature>
<dbReference type="GO" id="GO:0016787">
    <property type="term" value="F:hydrolase activity"/>
    <property type="evidence" value="ECO:0007669"/>
    <property type="project" value="UniProtKB-KW"/>
</dbReference>
<comment type="similarity">
    <text evidence="1 3">Belongs to the type-B carboxylesterase/lipase family.</text>
</comment>
<keyword evidence="2 3" id="KW-0378">Hydrolase</keyword>
<dbReference type="Gene3D" id="3.40.50.1820">
    <property type="entry name" value="alpha/beta hydrolase"/>
    <property type="match status" value="1"/>
</dbReference>
<dbReference type="AlphaFoldDB" id="M2PHR0"/>